<dbReference type="AlphaFoldDB" id="A0A2T7NLB2"/>
<evidence type="ECO:0000256" key="1">
    <source>
        <dbReference type="SAM" id="MobiDB-lite"/>
    </source>
</evidence>
<name>A0A2T7NLB2_POMCA</name>
<evidence type="ECO:0008006" key="4">
    <source>
        <dbReference type="Google" id="ProtNLM"/>
    </source>
</evidence>
<dbReference type="Proteomes" id="UP000245119">
    <property type="component" value="Linkage Group LG11"/>
</dbReference>
<dbReference type="OrthoDB" id="5961712at2759"/>
<gene>
    <name evidence="2" type="ORF">C0Q70_17749</name>
</gene>
<evidence type="ECO:0000313" key="3">
    <source>
        <dbReference type="Proteomes" id="UP000245119"/>
    </source>
</evidence>
<sequence>MGGFHVTSSVFASCFSGHFSYPTKAVVTEACWQLIGYHGRDETRKLTEERRRLLYRKDITTEEKWNKILICSKHFVGGKPAYVNFRNSPSWLPTLHLGHERSSTCSEAETSKNRYLRLVSRKRSNASVPTLHTASKKRKSISSETSQEEKLCESDFGCSSAFEESLHGDIEDSCSNDQNTQTDFGCSSAFEESLHGDIEDSCSNDQNTQTDLTGLNIDAIMQDSETRLLDSVKNRQHCSIYERQLYVEDEAKVPFYMGLPSLAVMDLIFRTVEPYMSNETQSLSKEQ</sequence>
<organism evidence="2 3">
    <name type="scientific">Pomacea canaliculata</name>
    <name type="common">Golden apple snail</name>
    <dbReference type="NCBI Taxonomy" id="400727"/>
    <lineage>
        <taxon>Eukaryota</taxon>
        <taxon>Metazoa</taxon>
        <taxon>Spiralia</taxon>
        <taxon>Lophotrochozoa</taxon>
        <taxon>Mollusca</taxon>
        <taxon>Gastropoda</taxon>
        <taxon>Caenogastropoda</taxon>
        <taxon>Architaenioglossa</taxon>
        <taxon>Ampullarioidea</taxon>
        <taxon>Ampullariidae</taxon>
        <taxon>Pomacea</taxon>
    </lineage>
</organism>
<proteinExistence type="predicted"/>
<feature type="region of interest" description="Disordered" evidence="1">
    <location>
        <begin position="127"/>
        <end position="146"/>
    </location>
</feature>
<accession>A0A2T7NLB2</accession>
<dbReference type="STRING" id="400727.A0A2T7NLB2"/>
<keyword evidence="3" id="KW-1185">Reference proteome</keyword>
<evidence type="ECO:0000313" key="2">
    <source>
        <dbReference type="EMBL" id="PVD21946.1"/>
    </source>
</evidence>
<dbReference type="EMBL" id="PZQS01000011">
    <property type="protein sequence ID" value="PVD21946.1"/>
    <property type="molecule type" value="Genomic_DNA"/>
</dbReference>
<reference evidence="2 3" key="1">
    <citation type="submission" date="2018-04" db="EMBL/GenBank/DDBJ databases">
        <title>The genome of golden apple snail Pomacea canaliculata provides insight into stress tolerance and invasive adaptation.</title>
        <authorList>
            <person name="Liu C."/>
            <person name="Liu B."/>
            <person name="Ren Y."/>
            <person name="Zhang Y."/>
            <person name="Wang H."/>
            <person name="Li S."/>
            <person name="Jiang F."/>
            <person name="Yin L."/>
            <person name="Zhang G."/>
            <person name="Qian W."/>
            <person name="Fan W."/>
        </authorList>
    </citation>
    <scope>NUCLEOTIDE SEQUENCE [LARGE SCALE GENOMIC DNA]</scope>
    <source>
        <strain evidence="2">SZHN2017</strain>
        <tissue evidence="2">Muscle</tissue>
    </source>
</reference>
<protein>
    <recommendedName>
        <fullName evidence="4">THAP-type domain-containing protein</fullName>
    </recommendedName>
</protein>
<comment type="caution">
    <text evidence="2">The sequence shown here is derived from an EMBL/GenBank/DDBJ whole genome shotgun (WGS) entry which is preliminary data.</text>
</comment>